<accession>A0A3D8RH16</accession>
<feature type="transmembrane region" description="Helical" evidence="8">
    <location>
        <begin position="333"/>
        <end position="357"/>
    </location>
</feature>
<dbReference type="PANTHER" id="PTHR23519:SF5">
    <property type="entry name" value="AUTOPHAGY-RELATED PROTEIN"/>
    <property type="match status" value="1"/>
</dbReference>
<dbReference type="Gene3D" id="1.20.1250.20">
    <property type="entry name" value="MFS general substrate transporter like domains"/>
    <property type="match status" value="1"/>
</dbReference>
<dbReference type="InterPro" id="IPR036259">
    <property type="entry name" value="MFS_trans_sf"/>
</dbReference>
<comment type="caution">
    <text evidence="9">The sequence shown here is derived from an EMBL/GenBank/DDBJ whole genome shotgun (WGS) entry which is preliminary data.</text>
</comment>
<dbReference type="Pfam" id="PF11700">
    <property type="entry name" value="ATG22"/>
    <property type="match status" value="1"/>
</dbReference>
<comment type="subcellular location">
    <subcellularLocation>
        <location evidence="1 8">Vacuole membrane</location>
        <topology evidence="1 8">Multi-pass membrane protein</topology>
    </subcellularLocation>
</comment>
<dbReference type="STRING" id="1849047.A0A3D8RH16"/>
<feature type="transmembrane region" description="Helical" evidence="8">
    <location>
        <begin position="148"/>
        <end position="167"/>
    </location>
</feature>
<evidence type="ECO:0000256" key="7">
    <source>
        <dbReference type="ARBA" id="ARBA00023136"/>
    </source>
</evidence>
<dbReference type="SUPFAM" id="SSF103473">
    <property type="entry name" value="MFS general substrate transporter"/>
    <property type="match status" value="1"/>
</dbReference>
<dbReference type="Proteomes" id="UP000256645">
    <property type="component" value="Unassembled WGS sequence"/>
</dbReference>
<dbReference type="InterPro" id="IPR050495">
    <property type="entry name" value="ATG22/LtaA_families"/>
</dbReference>
<reference evidence="9 10" key="1">
    <citation type="journal article" date="2018" name="IMA Fungus">
        <title>IMA Genome-F 9: Draft genome sequence of Annulohypoxylon stygium, Aspergillus mulundensis, Berkeleyomyces basicola (syn. Thielaviopsis basicola), Ceratocystis smalleyi, two Cercospora beticola strains, Coleophoma cylindrospora, Fusarium fracticaudum, Phialophora cf. hyalina, and Morchella septimelata.</title>
        <authorList>
            <person name="Wingfield B.D."/>
            <person name="Bills G.F."/>
            <person name="Dong Y."/>
            <person name="Huang W."/>
            <person name="Nel W.J."/>
            <person name="Swalarsk-Parry B.S."/>
            <person name="Vaghefi N."/>
            <person name="Wilken P.M."/>
            <person name="An Z."/>
            <person name="de Beer Z.W."/>
            <person name="De Vos L."/>
            <person name="Chen L."/>
            <person name="Duong T.A."/>
            <person name="Gao Y."/>
            <person name="Hammerbacher A."/>
            <person name="Kikkert J.R."/>
            <person name="Li Y."/>
            <person name="Li H."/>
            <person name="Li K."/>
            <person name="Li Q."/>
            <person name="Liu X."/>
            <person name="Ma X."/>
            <person name="Naidoo K."/>
            <person name="Pethybridge S.J."/>
            <person name="Sun J."/>
            <person name="Steenkamp E.T."/>
            <person name="van der Nest M.A."/>
            <person name="van Wyk S."/>
            <person name="Wingfield M.J."/>
            <person name="Xiong C."/>
            <person name="Yue Q."/>
            <person name="Zhang X."/>
        </authorList>
    </citation>
    <scope>NUCLEOTIDE SEQUENCE [LARGE SCALE GENOMIC DNA]</scope>
    <source>
        <strain evidence="9 10">BP6252</strain>
    </source>
</reference>
<comment type="similarity">
    <text evidence="2 8">Belongs to the ATG22 family.</text>
</comment>
<sequence>MTAQGQDVIGKLPFSAAAASDPEEHSVHVAAADLHHPNPVGEPATPKEVWSYYAYYAGNNGIGSFQYSNLLFQNLIYQAGFNPNVLPLGSQPCDVDPNAPCHVFWGGGNRTKAYTSVVLIATGLTFVSQSVLFISIGSLADYGEWNPWVVRTFSILCYAFEFGFLGVTTAAKWRIAMALYILSSVTWWASYVFFNAIFPKLAHDLPEVRYATREYLERKMTEDEYEKVCSMARSKIMNMSYVWNNVGFTVCGALSLAALAGVGANDSIDKNNLGYSVAVAVCTGFWIIFAIPWFLWEKKRPGPRLPPGTSYLTLGFKQTYFAGKQVLRLSQTFWYLIAFFLLADGLSTTLTLISIAQTQVVVFSATENTYLIMVQGASATVGVFGAYYIQKLVGFRTKTMLQATNFGCVLVALWGMIGIWTTKVGYHNLWEFWLFNAQYGFTFGAQFSYGQAFMAELVPRGREYLFFSLLGIVSKGSAWIGPIVSSAIVDSNGNQWTAFPFAAALVLVPWVGIFFISEKKSRKECAEYLAREAQDLRKEASATT</sequence>
<evidence type="ECO:0000313" key="10">
    <source>
        <dbReference type="Proteomes" id="UP000256645"/>
    </source>
</evidence>
<dbReference type="PANTHER" id="PTHR23519">
    <property type="entry name" value="AUTOPHAGY-RELATED PROTEIN 22"/>
    <property type="match status" value="1"/>
</dbReference>
<keyword evidence="8" id="KW-0029">Amino-acid transport</keyword>
<evidence type="ECO:0000313" key="9">
    <source>
        <dbReference type="EMBL" id="RDW73345.1"/>
    </source>
</evidence>
<feature type="transmembrane region" description="Helical" evidence="8">
    <location>
        <begin position="241"/>
        <end position="261"/>
    </location>
</feature>
<feature type="transmembrane region" description="Helical" evidence="8">
    <location>
        <begin position="401"/>
        <end position="420"/>
    </location>
</feature>
<evidence type="ECO:0000256" key="4">
    <source>
        <dbReference type="ARBA" id="ARBA00022692"/>
    </source>
</evidence>
<dbReference type="EMBL" id="PDLM01000007">
    <property type="protein sequence ID" value="RDW73345.1"/>
    <property type="molecule type" value="Genomic_DNA"/>
</dbReference>
<keyword evidence="8" id="KW-0926">Vacuole</keyword>
<protein>
    <recommendedName>
        <fullName evidence="8">Autophagy-related protein</fullName>
    </recommendedName>
</protein>
<evidence type="ECO:0000256" key="3">
    <source>
        <dbReference type="ARBA" id="ARBA00022448"/>
    </source>
</evidence>
<organism evidence="9 10">
    <name type="scientific">Coleophoma cylindrospora</name>
    <dbReference type="NCBI Taxonomy" id="1849047"/>
    <lineage>
        <taxon>Eukaryota</taxon>
        <taxon>Fungi</taxon>
        <taxon>Dikarya</taxon>
        <taxon>Ascomycota</taxon>
        <taxon>Pezizomycotina</taxon>
        <taxon>Leotiomycetes</taxon>
        <taxon>Helotiales</taxon>
        <taxon>Dermateaceae</taxon>
        <taxon>Coleophoma</taxon>
    </lineage>
</organism>
<dbReference type="GO" id="GO:0006865">
    <property type="term" value="P:amino acid transport"/>
    <property type="evidence" value="ECO:0007669"/>
    <property type="project" value="UniProtKB-KW"/>
</dbReference>
<feature type="transmembrane region" description="Helical" evidence="8">
    <location>
        <begin position="273"/>
        <end position="296"/>
    </location>
</feature>
<proteinExistence type="inferred from homology"/>
<dbReference type="GO" id="GO:0005774">
    <property type="term" value="C:vacuolar membrane"/>
    <property type="evidence" value="ECO:0007669"/>
    <property type="project" value="UniProtKB-SubCell"/>
</dbReference>
<evidence type="ECO:0000256" key="1">
    <source>
        <dbReference type="ARBA" id="ARBA00004128"/>
    </source>
</evidence>
<dbReference type="OrthoDB" id="42657at2759"/>
<comment type="function">
    <text evidence="8">Vacuolar effluxer which mediate the efflux of amino acids resulting from autophagic degradation. The release of autophagic amino acids allows the maintenance of protein synthesis and viability during nitrogen starvation.</text>
</comment>
<evidence type="ECO:0000256" key="2">
    <source>
        <dbReference type="ARBA" id="ARBA00006978"/>
    </source>
</evidence>
<gene>
    <name evidence="9" type="ORF">BP6252_07252</name>
</gene>
<keyword evidence="5 8" id="KW-1133">Transmembrane helix</keyword>
<evidence type="ECO:0000256" key="6">
    <source>
        <dbReference type="ARBA" id="ARBA00023006"/>
    </source>
</evidence>
<dbReference type="GO" id="GO:0006914">
    <property type="term" value="P:autophagy"/>
    <property type="evidence" value="ECO:0007669"/>
    <property type="project" value="UniProtKB-KW"/>
</dbReference>
<name>A0A3D8RH16_9HELO</name>
<feature type="transmembrane region" description="Helical" evidence="8">
    <location>
        <begin position="496"/>
        <end position="516"/>
    </location>
</feature>
<feature type="transmembrane region" description="Helical" evidence="8">
    <location>
        <begin position="369"/>
        <end position="389"/>
    </location>
</feature>
<dbReference type="InterPro" id="IPR024671">
    <property type="entry name" value="Atg22-like"/>
</dbReference>
<feature type="transmembrane region" description="Helical" evidence="8">
    <location>
        <begin position="432"/>
        <end position="452"/>
    </location>
</feature>
<keyword evidence="6 8" id="KW-0072">Autophagy</keyword>
<keyword evidence="3 8" id="KW-0813">Transport</keyword>
<feature type="transmembrane region" description="Helical" evidence="8">
    <location>
        <begin position="113"/>
        <end position="136"/>
    </location>
</feature>
<keyword evidence="10" id="KW-1185">Reference proteome</keyword>
<evidence type="ECO:0000256" key="5">
    <source>
        <dbReference type="ARBA" id="ARBA00022989"/>
    </source>
</evidence>
<keyword evidence="4 8" id="KW-0812">Transmembrane</keyword>
<keyword evidence="7 8" id="KW-0472">Membrane</keyword>
<dbReference type="AlphaFoldDB" id="A0A3D8RH16"/>
<feature type="transmembrane region" description="Helical" evidence="8">
    <location>
        <begin position="464"/>
        <end position="484"/>
    </location>
</feature>
<evidence type="ECO:0000256" key="8">
    <source>
        <dbReference type="RuleBase" id="RU363073"/>
    </source>
</evidence>